<dbReference type="SUPFAM" id="SSF46785">
    <property type="entry name" value="Winged helix' DNA-binding domain"/>
    <property type="match status" value="1"/>
</dbReference>
<dbReference type="SMART" id="SM00420">
    <property type="entry name" value="HTH_DEOR"/>
    <property type="match status" value="1"/>
</dbReference>
<gene>
    <name evidence="4" type="ORF">AWN73_00220</name>
</gene>
<dbReference type="Pfam" id="PF08220">
    <property type="entry name" value="HTH_DeoR"/>
    <property type="match status" value="1"/>
</dbReference>
<protein>
    <submittedName>
        <fullName evidence="4">DeoR family transcriptional regulator</fullName>
    </submittedName>
</protein>
<dbReference type="AlphaFoldDB" id="A0A0A6Q3V9"/>
<dbReference type="InterPro" id="IPR001034">
    <property type="entry name" value="DeoR_HTH"/>
</dbReference>
<evidence type="ECO:0000256" key="1">
    <source>
        <dbReference type="ARBA" id="ARBA00023015"/>
    </source>
</evidence>
<dbReference type="EMBL" id="LRDH01000001">
    <property type="protein sequence ID" value="PPV17873.1"/>
    <property type="molecule type" value="Genomic_DNA"/>
</dbReference>
<evidence type="ECO:0000256" key="2">
    <source>
        <dbReference type="ARBA" id="ARBA00023163"/>
    </source>
</evidence>
<dbReference type="PRINTS" id="PR00037">
    <property type="entry name" value="HTHLACR"/>
</dbReference>
<evidence type="ECO:0000313" key="4">
    <source>
        <dbReference type="EMBL" id="PPV17873.1"/>
    </source>
</evidence>
<dbReference type="InterPro" id="IPR036390">
    <property type="entry name" value="WH_DNA-bd_sf"/>
</dbReference>
<dbReference type="Gene3D" id="3.40.50.1360">
    <property type="match status" value="1"/>
</dbReference>
<dbReference type="Pfam" id="PF00455">
    <property type="entry name" value="DeoRC"/>
    <property type="match status" value="1"/>
</dbReference>
<dbReference type="Gene3D" id="1.10.10.10">
    <property type="entry name" value="Winged helix-like DNA-binding domain superfamily/Winged helix DNA-binding domain"/>
    <property type="match status" value="1"/>
</dbReference>
<name>A0A0A6Q3V9_CLOBU</name>
<dbReference type="PANTHER" id="PTHR30363:SF44">
    <property type="entry name" value="AGA OPERON TRANSCRIPTIONAL REPRESSOR-RELATED"/>
    <property type="match status" value="1"/>
</dbReference>
<dbReference type="PROSITE" id="PS51000">
    <property type="entry name" value="HTH_DEOR_2"/>
    <property type="match status" value="1"/>
</dbReference>
<dbReference type="InterPro" id="IPR036388">
    <property type="entry name" value="WH-like_DNA-bd_sf"/>
</dbReference>
<dbReference type="InterPro" id="IPR050313">
    <property type="entry name" value="Carb_Metab_HTH_regulators"/>
</dbReference>
<evidence type="ECO:0000313" key="5">
    <source>
        <dbReference type="Proteomes" id="UP000238081"/>
    </source>
</evidence>
<comment type="caution">
    <text evidence="4">The sequence shown here is derived from an EMBL/GenBank/DDBJ whole genome shotgun (WGS) entry which is preliminary data.</text>
</comment>
<dbReference type="SUPFAM" id="SSF100950">
    <property type="entry name" value="NagB/RpiA/CoA transferase-like"/>
    <property type="match status" value="1"/>
</dbReference>
<dbReference type="Proteomes" id="UP000238081">
    <property type="component" value="Unassembled WGS sequence"/>
</dbReference>
<sequence>MFIEERHKCILESLEQDGKIFVKDLSERFNVSESMIRKDLQALEKQNMLKRTYGGAIQITRQIVNEVSYLKRIHTDINLKEKVALKAYEMINDNDTIFLDASSISYCIAKLIASSNKKVTIITNMIVLSSIIECTDNINVIYIGGNYNSIVGGTIGSHAINSIKNYHCNKAFIGCGGVNAQNGNLSTSIGEDANTKRVIMDISKESYLLVLNQRFNIDAVYNFGKLSEVDSVITEDMPESSIMNELKKYNVNII</sequence>
<reference evidence="4 5" key="1">
    <citation type="submission" date="2016-01" db="EMBL/GenBank/DDBJ databases">
        <title>Characterization of the Clostridium difficile lineages that are prevalent in Hong Kong and China.</title>
        <authorList>
            <person name="Kwok J.S.-L."/>
            <person name="Lam W.-Y."/>
            <person name="Ip M."/>
            <person name="Chan T.-F."/>
            <person name="Hawkey P.M."/>
            <person name="Tsui S.K.-W."/>
        </authorList>
    </citation>
    <scope>NUCLEOTIDE SEQUENCE [LARGE SCALE GENOMIC DNA]</scope>
    <source>
        <strain evidence="4 5">300064</strain>
    </source>
</reference>
<accession>A0A0A6Q3V9</accession>
<dbReference type="GO" id="GO:0003700">
    <property type="term" value="F:DNA-binding transcription factor activity"/>
    <property type="evidence" value="ECO:0007669"/>
    <property type="project" value="InterPro"/>
</dbReference>
<dbReference type="RefSeq" id="WP_027635676.1">
    <property type="nucleotide sequence ID" value="NZ_JBNONY010000001.1"/>
</dbReference>
<evidence type="ECO:0000259" key="3">
    <source>
        <dbReference type="PROSITE" id="PS51000"/>
    </source>
</evidence>
<proteinExistence type="predicted"/>
<organism evidence="4 5">
    <name type="scientific">Clostridium butyricum</name>
    <dbReference type="NCBI Taxonomy" id="1492"/>
    <lineage>
        <taxon>Bacteria</taxon>
        <taxon>Bacillati</taxon>
        <taxon>Bacillota</taxon>
        <taxon>Clostridia</taxon>
        <taxon>Eubacteriales</taxon>
        <taxon>Clostridiaceae</taxon>
        <taxon>Clostridium</taxon>
    </lineage>
</organism>
<keyword evidence="2" id="KW-0804">Transcription</keyword>
<dbReference type="InterPro" id="IPR037171">
    <property type="entry name" value="NagB/RpiA_transferase-like"/>
</dbReference>
<keyword evidence="1" id="KW-0805">Transcription regulation</keyword>
<dbReference type="InterPro" id="IPR014036">
    <property type="entry name" value="DeoR-like_C"/>
</dbReference>
<dbReference type="SMART" id="SM01134">
    <property type="entry name" value="DeoRC"/>
    <property type="match status" value="1"/>
</dbReference>
<feature type="domain" description="HTH deoR-type" evidence="3">
    <location>
        <begin position="3"/>
        <end position="58"/>
    </location>
</feature>
<dbReference type="PANTHER" id="PTHR30363">
    <property type="entry name" value="HTH-TYPE TRANSCRIPTIONAL REGULATOR SRLR-RELATED"/>
    <property type="match status" value="1"/>
</dbReference>